<dbReference type="Proteomes" id="UP001443914">
    <property type="component" value="Unassembled WGS sequence"/>
</dbReference>
<sequence length="106" mass="11797">MSYPRQPACYTSIVVAVPISLIQSNIEVAHNQTRGSRAANETVHHPPKSHPALLRVQAIDDRQVELHTIILNQTPHQLIINPQNIQMHPRTLPGHANLTIVMALIV</sequence>
<evidence type="ECO:0000313" key="1">
    <source>
        <dbReference type="EMBL" id="KAK9698097.1"/>
    </source>
</evidence>
<organism evidence="1 2">
    <name type="scientific">Saponaria officinalis</name>
    <name type="common">Common soapwort</name>
    <name type="synonym">Lychnis saponaria</name>
    <dbReference type="NCBI Taxonomy" id="3572"/>
    <lineage>
        <taxon>Eukaryota</taxon>
        <taxon>Viridiplantae</taxon>
        <taxon>Streptophyta</taxon>
        <taxon>Embryophyta</taxon>
        <taxon>Tracheophyta</taxon>
        <taxon>Spermatophyta</taxon>
        <taxon>Magnoliopsida</taxon>
        <taxon>eudicotyledons</taxon>
        <taxon>Gunneridae</taxon>
        <taxon>Pentapetalae</taxon>
        <taxon>Caryophyllales</taxon>
        <taxon>Caryophyllaceae</taxon>
        <taxon>Caryophylleae</taxon>
        <taxon>Saponaria</taxon>
    </lineage>
</organism>
<proteinExistence type="predicted"/>
<dbReference type="EMBL" id="JBDFQZ010000008">
    <property type="protein sequence ID" value="KAK9698097.1"/>
    <property type="molecule type" value="Genomic_DNA"/>
</dbReference>
<evidence type="ECO:0000313" key="2">
    <source>
        <dbReference type="Proteomes" id="UP001443914"/>
    </source>
</evidence>
<protein>
    <recommendedName>
        <fullName evidence="3">Secreted protein</fullName>
    </recommendedName>
</protein>
<reference evidence="1" key="1">
    <citation type="submission" date="2024-03" db="EMBL/GenBank/DDBJ databases">
        <title>WGS assembly of Saponaria officinalis var. Norfolk2.</title>
        <authorList>
            <person name="Jenkins J."/>
            <person name="Shu S."/>
            <person name="Grimwood J."/>
            <person name="Barry K."/>
            <person name="Goodstein D."/>
            <person name="Schmutz J."/>
            <person name="Leebens-Mack J."/>
            <person name="Osbourn A."/>
        </authorList>
    </citation>
    <scope>NUCLEOTIDE SEQUENCE [LARGE SCALE GENOMIC DNA]</scope>
    <source>
        <strain evidence="1">JIC</strain>
    </source>
</reference>
<keyword evidence="2" id="KW-1185">Reference proteome</keyword>
<comment type="caution">
    <text evidence="1">The sequence shown here is derived from an EMBL/GenBank/DDBJ whole genome shotgun (WGS) entry which is preliminary data.</text>
</comment>
<dbReference type="AlphaFoldDB" id="A0AAW1J511"/>
<accession>A0AAW1J511</accession>
<name>A0AAW1J511_SAPOF</name>
<evidence type="ECO:0008006" key="3">
    <source>
        <dbReference type="Google" id="ProtNLM"/>
    </source>
</evidence>
<gene>
    <name evidence="1" type="ORF">RND81_08G082100</name>
</gene>